<organism evidence="8 9">
    <name type="scientific">Candidatus Nealsonbacteria bacterium CG11_big_fil_rev_8_21_14_0_20_35_11</name>
    <dbReference type="NCBI Taxonomy" id="1974713"/>
    <lineage>
        <taxon>Bacteria</taxon>
        <taxon>Candidatus Nealsoniibacteriota</taxon>
    </lineage>
</organism>
<dbReference type="SFLD" id="SFLDS00029">
    <property type="entry name" value="Radical_SAM"/>
    <property type="match status" value="1"/>
</dbReference>
<keyword evidence="2" id="KW-0004">4Fe-4S</keyword>
<dbReference type="SUPFAM" id="SSF102114">
    <property type="entry name" value="Radical SAM enzymes"/>
    <property type="match status" value="1"/>
</dbReference>
<evidence type="ECO:0000313" key="8">
    <source>
        <dbReference type="EMBL" id="PIR02362.1"/>
    </source>
</evidence>
<reference evidence="8 9" key="1">
    <citation type="submission" date="2017-09" db="EMBL/GenBank/DDBJ databases">
        <title>Depth-based differentiation of microbial function through sediment-hosted aquifers and enrichment of novel symbionts in the deep terrestrial subsurface.</title>
        <authorList>
            <person name="Probst A.J."/>
            <person name="Ladd B."/>
            <person name="Jarett J.K."/>
            <person name="Geller-Mcgrath D.E."/>
            <person name="Sieber C.M."/>
            <person name="Emerson J.B."/>
            <person name="Anantharaman K."/>
            <person name="Thomas B.C."/>
            <person name="Malmstrom R."/>
            <person name="Stieglmeier M."/>
            <person name="Klingl A."/>
            <person name="Woyke T."/>
            <person name="Ryan C.M."/>
            <person name="Banfield J.F."/>
        </authorList>
    </citation>
    <scope>NUCLEOTIDE SEQUENCE [LARGE SCALE GENOMIC DNA]</scope>
    <source>
        <strain evidence="8">CG11_big_fil_rev_8_21_14_0_20_35_11</strain>
    </source>
</reference>
<gene>
    <name evidence="8" type="ORF">COV62_01665</name>
</gene>
<dbReference type="GO" id="GO:0051539">
    <property type="term" value="F:4 iron, 4 sulfur cluster binding"/>
    <property type="evidence" value="ECO:0007669"/>
    <property type="project" value="UniProtKB-KW"/>
</dbReference>
<dbReference type="AlphaFoldDB" id="A0A2H0N0D5"/>
<dbReference type="InterPro" id="IPR007197">
    <property type="entry name" value="rSAM"/>
</dbReference>
<dbReference type="GO" id="GO:0003824">
    <property type="term" value="F:catalytic activity"/>
    <property type="evidence" value="ECO:0007669"/>
    <property type="project" value="InterPro"/>
</dbReference>
<proteinExistence type="predicted"/>
<evidence type="ECO:0000256" key="6">
    <source>
        <dbReference type="ARBA" id="ARBA00023014"/>
    </source>
</evidence>
<dbReference type="SFLD" id="SFLDG01067">
    <property type="entry name" value="SPASM/twitch_domain_containing"/>
    <property type="match status" value="1"/>
</dbReference>
<dbReference type="EMBL" id="PCWK01000041">
    <property type="protein sequence ID" value="PIR02362.1"/>
    <property type="molecule type" value="Genomic_DNA"/>
</dbReference>
<evidence type="ECO:0000256" key="4">
    <source>
        <dbReference type="ARBA" id="ARBA00022723"/>
    </source>
</evidence>
<name>A0A2H0N0D5_9BACT</name>
<comment type="caution">
    <text evidence="8">The sequence shown here is derived from an EMBL/GenBank/DDBJ whole genome shotgun (WGS) entry which is preliminary data.</text>
</comment>
<dbReference type="CDD" id="cd01335">
    <property type="entry name" value="Radical_SAM"/>
    <property type="match status" value="1"/>
</dbReference>
<dbReference type="InterPro" id="IPR034457">
    <property type="entry name" value="Organic_radical-activating"/>
</dbReference>
<dbReference type="PROSITE" id="PS51918">
    <property type="entry name" value="RADICAL_SAM"/>
    <property type="match status" value="1"/>
</dbReference>
<keyword evidence="3" id="KW-0949">S-adenosyl-L-methionine</keyword>
<evidence type="ECO:0000256" key="3">
    <source>
        <dbReference type="ARBA" id="ARBA00022691"/>
    </source>
</evidence>
<dbReference type="Gene3D" id="3.20.20.70">
    <property type="entry name" value="Aldolase class I"/>
    <property type="match status" value="1"/>
</dbReference>
<dbReference type="PANTHER" id="PTHR30352:SF13">
    <property type="entry name" value="GLYCYL-RADICAL ENZYME ACTIVATING ENZYME YJJW-RELATED"/>
    <property type="match status" value="1"/>
</dbReference>
<dbReference type="GO" id="GO:0046872">
    <property type="term" value="F:metal ion binding"/>
    <property type="evidence" value="ECO:0007669"/>
    <property type="project" value="UniProtKB-KW"/>
</dbReference>
<dbReference type="NCBIfam" id="TIGR02495">
    <property type="entry name" value="NrdG2"/>
    <property type="match status" value="1"/>
</dbReference>
<evidence type="ECO:0000259" key="7">
    <source>
        <dbReference type="PROSITE" id="PS51918"/>
    </source>
</evidence>
<evidence type="ECO:0000313" key="9">
    <source>
        <dbReference type="Proteomes" id="UP000231139"/>
    </source>
</evidence>
<keyword evidence="4" id="KW-0479">Metal-binding</keyword>
<evidence type="ECO:0000256" key="5">
    <source>
        <dbReference type="ARBA" id="ARBA00023004"/>
    </source>
</evidence>
<dbReference type="SFLD" id="SFLDG01094">
    <property type="entry name" value="Uncharacterised_Radical_SAM_Su"/>
    <property type="match status" value="1"/>
</dbReference>
<accession>A0A2H0N0D5</accession>
<evidence type="ECO:0000256" key="1">
    <source>
        <dbReference type="ARBA" id="ARBA00001966"/>
    </source>
</evidence>
<sequence length="231" mass="26550">MEIGGLQKTTLIDYPGRVACTVFLIGCNFRCPFCYSSELVLPEKIKLQPRIYEKDFFKFLKERKGLLDNLVLCGGEPTINKDLPQFCKKIKKLGYFVKLDTNGSNPEMLKKLIDEKLIDYVAMDIKAPRGKYEFFSGAKLVNEVEESVNILKKNQIGYEFRTTIAPGLKKEDILKATNWIAGKGVNYFLQEFTAQKEVINPEILGLPVLKRKEIEEIIEQIKPKFKNCQIR</sequence>
<keyword evidence="5" id="KW-0408">Iron</keyword>
<dbReference type="InterPro" id="IPR013785">
    <property type="entry name" value="Aldolase_TIM"/>
</dbReference>
<dbReference type="Proteomes" id="UP000231139">
    <property type="component" value="Unassembled WGS sequence"/>
</dbReference>
<dbReference type="PANTHER" id="PTHR30352">
    <property type="entry name" value="PYRUVATE FORMATE-LYASE-ACTIVATING ENZYME"/>
    <property type="match status" value="1"/>
</dbReference>
<keyword evidence="6" id="KW-0411">Iron-sulfur</keyword>
<comment type="cofactor">
    <cofactor evidence="1">
        <name>[4Fe-4S] cluster</name>
        <dbReference type="ChEBI" id="CHEBI:49883"/>
    </cofactor>
</comment>
<evidence type="ECO:0000256" key="2">
    <source>
        <dbReference type="ARBA" id="ARBA00022485"/>
    </source>
</evidence>
<feature type="domain" description="Radical SAM core" evidence="7">
    <location>
        <begin position="13"/>
        <end position="224"/>
    </location>
</feature>
<dbReference type="Pfam" id="PF04055">
    <property type="entry name" value="Radical_SAM"/>
    <property type="match status" value="1"/>
</dbReference>
<dbReference type="InterPro" id="IPR012840">
    <property type="entry name" value="NrdG2"/>
</dbReference>
<dbReference type="InterPro" id="IPR058240">
    <property type="entry name" value="rSAM_sf"/>
</dbReference>
<protein>
    <submittedName>
        <fullName evidence="8">Anaerobic ribonucleoside-triphosphate reductase activating protein</fullName>
    </submittedName>
</protein>